<dbReference type="CDD" id="cd01276">
    <property type="entry name" value="PKCI_related"/>
    <property type="match status" value="1"/>
</dbReference>
<dbReference type="STRING" id="1891926.Fuma_01257"/>
<dbReference type="EC" id="3.-.-.-" evidence="5"/>
<dbReference type="PROSITE" id="PS00892">
    <property type="entry name" value="HIT_1"/>
    <property type="match status" value="1"/>
</dbReference>
<evidence type="ECO:0000313" key="5">
    <source>
        <dbReference type="EMBL" id="APZ91666.1"/>
    </source>
</evidence>
<dbReference type="PROSITE" id="PS51084">
    <property type="entry name" value="HIT_2"/>
    <property type="match status" value="1"/>
</dbReference>
<keyword evidence="5" id="KW-0378">Hydrolase</keyword>
<evidence type="ECO:0000259" key="4">
    <source>
        <dbReference type="PROSITE" id="PS51084"/>
    </source>
</evidence>
<feature type="domain" description="HIT" evidence="4">
    <location>
        <begin position="3"/>
        <end position="111"/>
    </location>
</feature>
<dbReference type="AlphaFoldDB" id="A0A1P8WC96"/>
<evidence type="ECO:0000313" key="6">
    <source>
        <dbReference type="Proteomes" id="UP000187735"/>
    </source>
</evidence>
<dbReference type="SUPFAM" id="SSF54197">
    <property type="entry name" value="HIT-like"/>
    <property type="match status" value="1"/>
</dbReference>
<dbReference type="InterPro" id="IPR019808">
    <property type="entry name" value="Histidine_triad_CS"/>
</dbReference>
<dbReference type="Gene3D" id="3.30.428.10">
    <property type="entry name" value="HIT-like"/>
    <property type="match status" value="1"/>
</dbReference>
<evidence type="ECO:0000256" key="2">
    <source>
        <dbReference type="PIRSR" id="PIRSR601310-3"/>
    </source>
</evidence>
<name>A0A1P8WC96_9PLAN</name>
<dbReference type="GO" id="GO:0016787">
    <property type="term" value="F:hydrolase activity"/>
    <property type="evidence" value="ECO:0007669"/>
    <property type="project" value="UniProtKB-KW"/>
</dbReference>
<evidence type="ECO:0000256" key="3">
    <source>
        <dbReference type="PROSITE-ProRule" id="PRU00464"/>
    </source>
</evidence>
<dbReference type="Proteomes" id="UP000187735">
    <property type="component" value="Chromosome"/>
</dbReference>
<feature type="short sequence motif" description="Histidine triad motif" evidence="2 3">
    <location>
        <begin position="95"/>
        <end position="99"/>
    </location>
</feature>
<dbReference type="Pfam" id="PF01230">
    <property type="entry name" value="HIT"/>
    <property type="match status" value="1"/>
</dbReference>
<keyword evidence="6" id="KW-1185">Reference proteome</keyword>
<accession>A0A1P8WC96</accession>
<dbReference type="PANTHER" id="PTHR23089">
    <property type="entry name" value="HISTIDINE TRIAD HIT PROTEIN"/>
    <property type="match status" value="1"/>
</dbReference>
<reference evidence="5 6" key="1">
    <citation type="journal article" date="2016" name="Front. Microbiol.">
        <title>Fuerstia marisgermanicae gen. nov., sp. nov., an Unusual Member of the Phylum Planctomycetes from the German Wadden Sea.</title>
        <authorList>
            <person name="Kohn T."/>
            <person name="Heuer A."/>
            <person name="Jogler M."/>
            <person name="Vollmers J."/>
            <person name="Boedeker C."/>
            <person name="Bunk B."/>
            <person name="Rast P."/>
            <person name="Borchert D."/>
            <person name="Glockner I."/>
            <person name="Freese H.M."/>
            <person name="Klenk H.P."/>
            <person name="Overmann J."/>
            <person name="Kaster A.K."/>
            <person name="Rohde M."/>
            <person name="Wiegand S."/>
            <person name="Jogler C."/>
        </authorList>
    </citation>
    <scope>NUCLEOTIDE SEQUENCE [LARGE SCALE GENOMIC DNA]</scope>
    <source>
        <strain evidence="5 6">NH11</strain>
    </source>
</reference>
<proteinExistence type="predicted"/>
<dbReference type="InterPro" id="IPR001310">
    <property type="entry name" value="Histidine_triad_HIT"/>
</dbReference>
<gene>
    <name evidence="5" type="ORF">Fuma_01257</name>
</gene>
<dbReference type="EMBL" id="CP017641">
    <property type="protein sequence ID" value="APZ91666.1"/>
    <property type="molecule type" value="Genomic_DNA"/>
</dbReference>
<dbReference type="InterPro" id="IPR011146">
    <property type="entry name" value="HIT-like"/>
</dbReference>
<dbReference type="InterPro" id="IPR036265">
    <property type="entry name" value="HIT-like_sf"/>
</dbReference>
<protein>
    <submittedName>
        <fullName evidence="5">HIT-like protein</fullName>
        <ecNumber evidence="5">3.-.-.-</ecNumber>
    </submittedName>
</protein>
<feature type="active site" description="Tele-AMP-histidine intermediate" evidence="1">
    <location>
        <position position="97"/>
    </location>
</feature>
<dbReference type="PRINTS" id="PR00332">
    <property type="entry name" value="HISTRIAD"/>
</dbReference>
<organism evidence="5 6">
    <name type="scientific">Fuerstiella marisgermanici</name>
    <dbReference type="NCBI Taxonomy" id="1891926"/>
    <lineage>
        <taxon>Bacteria</taxon>
        <taxon>Pseudomonadati</taxon>
        <taxon>Planctomycetota</taxon>
        <taxon>Planctomycetia</taxon>
        <taxon>Planctomycetales</taxon>
        <taxon>Planctomycetaceae</taxon>
        <taxon>Fuerstiella</taxon>
    </lineage>
</organism>
<sequence>MTIFTKITNREIPADIVYEDDLCLAFRDVNPQAPTHVLLIPKKPLVSLDSFAEEDSALAAHLLLKVPKIAADLGLSNGYRTVINTGEEGGQTVFHLHIHILGGRNLDWPPG</sequence>
<dbReference type="KEGG" id="fmr:Fuma_01257"/>
<dbReference type="FunFam" id="3.30.428.10:FF:000005">
    <property type="entry name" value="Histidine triad nucleotide-binding protein 1"/>
    <property type="match status" value="1"/>
</dbReference>
<evidence type="ECO:0000256" key="1">
    <source>
        <dbReference type="PIRSR" id="PIRSR601310-1"/>
    </source>
</evidence>